<dbReference type="OrthoDB" id="1013134at2"/>
<sequence>MPLYSALLYSGFFLLATVFLWFIARDEYGRRIPTFLLGVLLVLFSALRYEVGRDYTVYERAFNRYYSYDAEHMEAVWNYFKSILRYFNFEFPMWTFLVALIFIFLVIRAYRQQSYNLALALFVFIFMYRLYFESFNMVRQAMAEAVCLFVIPYLRQKRYVPALFLLMGALLIHKSAFIMVALTPFLFIRYNRYFVGGVLILSLTLFPILFKATLIALIPYLPFDTFYIETMYDTQEGKGSGIGFIINTLLAFYILYRQRELTDEDAHLLPYLNTWLFVCLLSNSFSFFQVADRLMYYPLMFFPILVSNFFIRGHRMDRVVLSLFILFQIMITIKTISDPSETYHNYKIILKDKDAPSDFWVGYNMTSTPTLLEQKMA</sequence>
<reference evidence="3" key="1">
    <citation type="submission" date="2017-02" db="EMBL/GenBank/DDBJ databases">
        <authorList>
            <person name="Varghese N."/>
            <person name="Submissions S."/>
        </authorList>
    </citation>
    <scope>NUCLEOTIDE SEQUENCE [LARGE SCALE GENOMIC DNA]</scope>
    <source>
        <strain evidence="3">ATCC 51356</strain>
    </source>
</reference>
<feature type="transmembrane region" description="Helical" evidence="1">
    <location>
        <begin position="91"/>
        <end position="107"/>
    </location>
</feature>
<gene>
    <name evidence="2" type="ORF">SAMN02745171_01493</name>
</gene>
<feature type="transmembrane region" description="Helical" evidence="1">
    <location>
        <begin position="162"/>
        <end position="187"/>
    </location>
</feature>
<feature type="transmembrane region" description="Helical" evidence="1">
    <location>
        <begin position="114"/>
        <end position="132"/>
    </location>
</feature>
<evidence type="ECO:0000313" key="2">
    <source>
        <dbReference type="EMBL" id="SJZ91889.1"/>
    </source>
</evidence>
<dbReference type="STRING" id="29524.SAMN02745171_01493"/>
<feature type="transmembrane region" description="Helical" evidence="1">
    <location>
        <begin position="194"/>
        <end position="219"/>
    </location>
</feature>
<organism evidence="2 3">
    <name type="scientific">Porphyromonas circumdentaria</name>
    <dbReference type="NCBI Taxonomy" id="29524"/>
    <lineage>
        <taxon>Bacteria</taxon>
        <taxon>Pseudomonadati</taxon>
        <taxon>Bacteroidota</taxon>
        <taxon>Bacteroidia</taxon>
        <taxon>Bacteroidales</taxon>
        <taxon>Porphyromonadaceae</taxon>
        <taxon>Porphyromonas</taxon>
    </lineage>
</organism>
<dbReference type="Pfam" id="PF14897">
    <property type="entry name" value="EpsG"/>
    <property type="match status" value="1"/>
</dbReference>
<feature type="transmembrane region" description="Helical" evidence="1">
    <location>
        <begin position="318"/>
        <end position="337"/>
    </location>
</feature>
<feature type="transmembrane region" description="Helical" evidence="1">
    <location>
        <begin position="239"/>
        <end position="256"/>
    </location>
</feature>
<dbReference type="EMBL" id="FUXE01000017">
    <property type="protein sequence ID" value="SJZ91889.1"/>
    <property type="molecule type" value="Genomic_DNA"/>
</dbReference>
<keyword evidence="1" id="KW-0812">Transmembrane</keyword>
<feature type="transmembrane region" description="Helical" evidence="1">
    <location>
        <begin position="6"/>
        <end position="24"/>
    </location>
</feature>
<feature type="transmembrane region" description="Helical" evidence="1">
    <location>
        <begin position="268"/>
        <end position="288"/>
    </location>
</feature>
<proteinExistence type="predicted"/>
<dbReference type="Proteomes" id="UP000190121">
    <property type="component" value="Unassembled WGS sequence"/>
</dbReference>
<evidence type="ECO:0000256" key="1">
    <source>
        <dbReference type="SAM" id="Phobius"/>
    </source>
</evidence>
<keyword evidence="3" id="KW-1185">Reference proteome</keyword>
<dbReference type="AlphaFoldDB" id="A0A1T4PKB1"/>
<feature type="transmembrane region" description="Helical" evidence="1">
    <location>
        <begin position="294"/>
        <end position="311"/>
    </location>
</feature>
<protein>
    <submittedName>
        <fullName evidence="2">EpsG family protein</fullName>
    </submittedName>
</protein>
<name>A0A1T4PKB1_9PORP</name>
<dbReference type="RefSeq" id="WP_078737391.1">
    <property type="nucleotide sequence ID" value="NZ_FUXE01000017.1"/>
</dbReference>
<evidence type="ECO:0000313" key="3">
    <source>
        <dbReference type="Proteomes" id="UP000190121"/>
    </source>
</evidence>
<feature type="transmembrane region" description="Helical" evidence="1">
    <location>
        <begin position="31"/>
        <end position="49"/>
    </location>
</feature>
<keyword evidence="1" id="KW-0472">Membrane</keyword>
<keyword evidence="1" id="KW-1133">Transmembrane helix</keyword>
<dbReference type="InterPro" id="IPR049458">
    <property type="entry name" value="EpsG-like"/>
</dbReference>
<accession>A0A1T4PKB1</accession>